<reference evidence="2 3" key="1">
    <citation type="journal article" name="Sci. Rep.">
        <title>Genome-scale phylogenetic analyses confirm Olpidium as the closest living zoosporic fungus to the non-flagellated, terrestrial fungi.</title>
        <authorList>
            <person name="Chang Y."/>
            <person name="Rochon D."/>
            <person name="Sekimoto S."/>
            <person name="Wang Y."/>
            <person name="Chovatia M."/>
            <person name="Sandor L."/>
            <person name="Salamov A."/>
            <person name="Grigoriev I.V."/>
            <person name="Stajich J.E."/>
            <person name="Spatafora J.W."/>
        </authorList>
    </citation>
    <scope>NUCLEOTIDE SEQUENCE [LARGE SCALE GENOMIC DNA]</scope>
    <source>
        <strain evidence="2">S191</strain>
    </source>
</reference>
<dbReference type="InterPro" id="IPR052066">
    <property type="entry name" value="Glycosphingolipid_Hydrolases"/>
</dbReference>
<dbReference type="PANTHER" id="PTHR31308">
    <property type="match status" value="1"/>
</dbReference>
<dbReference type="EMBL" id="JAEFCI010007213">
    <property type="protein sequence ID" value="KAG5459202.1"/>
    <property type="molecule type" value="Genomic_DNA"/>
</dbReference>
<dbReference type="OrthoDB" id="9971853at2759"/>
<feature type="region of interest" description="Disordered" evidence="1">
    <location>
        <begin position="56"/>
        <end position="83"/>
    </location>
</feature>
<proteinExistence type="predicted"/>
<dbReference type="Gene3D" id="3.20.20.80">
    <property type="entry name" value="Glycosidases"/>
    <property type="match status" value="1"/>
</dbReference>
<protein>
    <submittedName>
        <fullName evidence="2">Uncharacterized protein</fullName>
    </submittedName>
</protein>
<evidence type="ECO:0000256" key="1">
    <source>
        <dbReference type="SAM" id="MobiDB-lite"/>
    </source>
</evidence>
<evidence type="ECO:0000313" key="3">
    <source>
        <dbReference type="Proteomes" id="UP000673691"/>
    </source>
</evidence>
<dbReference type="AlphaFoldDB" id="A0A8H8DIK8"/>
<dbReference type="InterPro" id="IPR017853">
    <property type="entry name" value="GH"/>
</dbReference>
<accession>A0A8H8DIK8</accession>
<evidence type="ECO:0000313" key="2">
    <source>
        <dbReference type="EMBL" id="KAG5459202.1"/>
    </source>
</evidence>
<name>A0A8H8DIK8_9FUNG</name>
<dbReference type="Proteomes" id="UP000673691">
    <property type="component" value="Unassembled WGS sequence"/>
</dbReference>
<dbReference type="SUPFAM" id="SSF51445">
    <property type="entry name" value="(Trans)glycosidases"/>
    <property type="match status" value="1"/>
</dbReference>
<comment type="caution">
    <text evidence="2">The sequence shown here is derived from an EMBL/GenBank/DDBJ whole genome shotgun (WGS) entry which is preliminary data.</text>
</comment>
<keyword evidence="3" id="KW-1185">Reference proteome</keyword>
<dbReference type="GO" id="GO:1904462">
    <property type="term" value="P:ergosteryl 3-beta-D-glucoside catabolic process"/>
    <property type="evidence" value="ECO:0007669"/>
    <property type="project" value="TreeGrafter"/>
</dbReference>
<feature type="non-terminal residue" evidence="2">
    <location>
        <position position="1"/>
    </location>
</feature>
<sequence length="418" mass="46286">RESPKSRLAGLVAAASGPGAGKTVGLAAAAAAAAAAFPARGGPRGARRRRKRFASAFARPNGVADASGQPEGADRLGGPRWRGRRGKPAAAHDWYSGIHICGRGFKDRYGRTLLLRGVNLGGNSKLPTRPNNLSSHIADRFFHHRDVSFVGRPFPLDEIDEHLGRLRTWGLTFASGRLVRCVLSLPHADASPRNIAVVGKSGIYDEEYIDFLIEILKKMSEFGLRCFIDPHQDLWSRFSGGSGEHLKLVSVHGYIGLPSMMQFDLLKNLALGDSPSALQSFALGDAIPQEVEVRVKSWPFPSRKARMRTMNSERHFAWLPNPTYTDSQTSRCVWRAHGVWDLDAQGRPVVLKPDYFYRDPATGEPYVFEQDFYLPFVNRFARAVRGVMKDAFIFVEPLPNEVQPFLGRLHVVEMNISG</sequence>
<dbReference type="GO" id="GO:0050295">
    <property type="term" value="F:steryl-beta-glucosidase activity"/>
    <property type="evidence" value="ECO:0007669"/>
    <property type="project" value="TreeGrafter"/>
</dbReference>
<dbReference type="PANTHER" id="PTHR31308:SF5">
    <property type="entry name" value="ERGOSTERYL-BETA-GLUCOSIDASE"/>
    <property type="match status" value="1"/>
</dbReference>
<organism evidence="2 3">
    <name type="scientific">Olpidium bornovanus</name>
    <dbReference type="NCBI Taxonomy" id="278681"/>
    <lineage>
        <taxon>Eukaryota</taxon>
        <taxon>Fungi</taxon>
        <taxon>Fungi incertae sedis</taxon>
        <taxon>Olpidiomycota</taxon>
        <taxon>Olpidiomycotina</taxon>
        <taxon>Olpidiomycetes</taxon>
        <taxon>Olpidiales</taxon>
        <taxon>Olpidiaceae</taxon>
        <taxon>Olpidium</taxon>
    </lineage>
</organism>
<gene>
    <name evidence="2" type="ORF">BJ554DRAFT_423</name>
</gene>